<dbReference type="PROSITE" id="PS51192">
    <property type="entry name" value="HELICASE_ATP_BIND_1"/>
    <property type="match status" value="1"/>
</dbReference>
<feature type="compositionally biased region" description="Gly residues" evidence="2">
    <location>
        <begin position="785"/>
        <end position="796"/>
    </location>
</feature>
<dbReference type="CDD" id="cd18793">
    <property type="entry name" value="SF2_C_SNF"/>
    <property type="match status" value="1"/>
</dbReference>
<evidence type="ECO:0000313" key="5">
    <source>
        <dbReference type="EMBL" id="GBF90068.1"/>
    </source>
</evidence>
<dbReference type="Pfam" id="PF00271">
    <property type="entry name" value="Helicase_C"/>
    <property type="match status" value="1"/>
</dbReference>
<gene>
    <name evidence="5" type="ORF">Rsub_02776</name>
</gene>
<feature type="compositionally biased region" description="Low complexity" evidence="2">
    <location>
        <begin position="1026"/>
        <end position="1040"/>
    </location>
</feature>
<dbReference type="Proteomes" id="UP000247498">
    <property type="component" value="Unassembled WGS sequence"/>
</dbReference>
<dbReference type="STRING" id="307507.A0A2V0NQW9"/>
<feature type="compositionally biased region" description="Basic residues" evidence="2">
    <location>
        <begin position="953"/>
        <end position="963"/>
    </location>
</feature>
<evidence type="ECO:0000313" key="6">
    <source>
        <dbReference type="Proteomes" id="UP000247498"/>
    </source>
</evidence>
<dbReference type="Gene3D" id="3.40.50.300">
    <property type="entry name" value="P-loop containing nucleotide triphosphate hydrolases"/>
    <property type="match status" value="1"/>
</dbReference>
<feature type="region of interest" description="Disordered" evidence="2">
    <location>
        <begin position="889"/>
        <end position="1102"/>
    </location>
</feature>
<accession>A0A2V0NQW9</accession>
<dbReference type="EMBL" id="BDRX01000014">
    <property type="protein sequence ID" value="GBF90068.1"/>
    <property type="molecule type" value="Genomic_DNA"/>
</dbReference>
<dbReference type="Gene3D" id="3.40.50.10810">
    <property type="entry name" value="Tandem AAA-ATPase domain"/>
    <property type="match status" value="1"/>
</dbReference>
<dbReference type="InterPro" id="IPR038718">
    <property type="entry name" value="SNF2-like_sf"/>
</dbReference>
<dbReference type="SUPFAM" id="SSF52540">
    <property type="entry name" value="P-loop containing nucleoside triphosphate hydrolases"/>
    <property type="match status" value="2"/>
</dbReference>
<feature type="region of interest" description="Disordered" evidence="2">
    <location>
        <begin position="775"/>
        <end position="800"/>
    </location>
</feature>
<dbReference type="Pfam" id="PF00176">
    <property type="entry name" value="SNF2-rel_dom"/>
    <property type="match status" value="1"/>
</dbReference>
<dbReference type="FunCoup" id="A0A2V0NQW9">
    <property type="interactions" value="1624"/>
</dbReference>
<dbReference type="InterPro" id="IPR001650">
    <property type="entry name" value="Helicase_C-like"/>
</dbReference>
<feature type="compositionally biased region" description="Low complexity" evidence="2">
    <location>
        <begin position="1072"/>
        <end position="1084"/>
    </location>
</feature>
<sequence>MAATAPPGATAAGPPLPDRWASAAPPGGALAAVMLRRALARLQQREGSGSGLGPPPPPPPPQPRLPPATEGLPHPSILISALLAAAAGTGGAAAAARRRMAAAALSRAERAAGVAEWHASAEAEARRRREEARAQRLSALRSSDMEAYKDLLRETRNTQLSKVLSETDACLHSLMRRLNVPAAPQRRATGAADPAGKEGAGASSAWALLAEQLAAAVEKQPEMLEGGELRSYQMQGLCWMAGLAIHGVNGILADEMGLGKTVQVIALICHLAETHTGPGLPPPFLIAAPASVLPNWAAELARWAPGLRVIARGARFHVLLTSYDYLMAKNDRPRLARGREWRCIVIDEGHRLKNADCKLARELRHYRSRMRLLLTGTPLQNKLDELWALLNFLMPDMFDSADDFAAWFGAPLEALRDGGGAARGDAEDAEDAAGLSGEEYLLLTSRLHTVLRPFMLRRLKEAVAGELPGKTEVIIRCGMGTYQQTLYDLVKRSFSEAGPAGSAGGGAGGGGGLGAAAGTGGGGGARGLGVSVNNTLMELRSICNDPLISRLHPLMGETLLPPSPLGLPPGLRLSAKLEALDRVLLRMAAGRHKARARGGGGPRFAGVLLFSTMKLVLLFSTMTRVLDELEAYAQWRGFSSLRLDGGSGGARERGELVARFNDPAAGVFIFFLSIRAGGVGLNLQAADTVVMYDSDFNPQIDLQAQARAYRIGQTRPVLVVRLLVSGSVEEHVMRVAAEKARFADSSITGGFFDGMTTPDERRRYLLSILNAPPGTAAAGPKDAPGAGGGGGGGGGPSDAELDRLLARGDAEVALFAQETAHRAAAEAAALERWRAARGGGGGGSAAAAAGGAPEAEAVAAGTAPPARLAGAEECAELIREAVLAAAPKPREDLSQYGRGMRSAPTRPRQGEPVAPTGQAAAAAAAASPASAPPAPAPPQQQAAAADADAPPARRPRGRPRKVPRPQPAAVAAEPTAPQQPARAQQQEQPYAEPEPAAAAAPAVTGGSPVGGARLQDPPGCGDASIAAVPVAPAVAGAPRATGEQPPQPRGGTRAAAAPVAGDKRRRGDEAVRPAAGAAAQQVAPAPAPAKRARQGGATPSQQECMELESRPVTMAAACQEGADEEAALISRLWARFDCAIGGSGGGGGGSGAAAAAVAAPAAAEPAAAPKAALLARLWVRVMRGAGPGCGSAPRARGAPPALQPAAAGRAARGEDDPAVVARLWARFGAATPLVAPAGAAQVPPSGAAVHEAAAGSGGNEAEAELLAALCKRFGPLPAGGY</sequence>
<dbReference type="OrthoDB" id="5857104at2759"/>
<dbReference type="InterPro" id="IPR027417">
    <property type="entry name" value="P-loop_NTPase"/>
</dbReference>
<keyword evidence="1" id="KW-0378">Hydrolase</keyword>
<dbReference type="InterPro" id="IPR000330">
    <property type="entry name" value="SNF2_N"/>
</dbReference>
<organism evidence="5 6">
    <name type="scientific">Raphidocelis subcapitata</name>
    <dbReference type="NCBI Taxonomy" id="307507"/>
    <lineage>
        <taxon>Eukaryota</taxon>
        <taxon>Viridiplantae</taxon>
        <taxon>Chlorophyta</taxon>
        <taxon>core chlorophytes</taxon>
        <taxon>Chlorophyceae</taxon>
        <taxon>CS clade</taxon>
        <taxon>Sphaeropleales</taxon>
        <taxon>Selenastraceae</taxon>
        <taxon>Raphidocelis</taxon>
    </lineage>
</organism>
<feature type="compositionally biased region" description="Low complexity" evidence="2">
    <location>
        <begin position="775"/>
        <end position="784"/>
    </location>
</feature>
<dbReference type="SMART" id="SM00490">
    <property type="entry name" value="HELICc"/>
    <property type="match status" value="1"/>
</dbReference>
<dbReference type="InterPro" id="IPR014001">
    <property type="entry name" value="Helicase_ATP-bd"/>
</dbReference>
<feature type="domain" description="Helicase ATP-binding" evidence="3">
    <location>
        <begin position="241"/>
        <end position="396"/>
    </location>
</feature>
<protein>
    <submittedName>
        <fullName evidence="5">Uncharacterized protein</fullName>
    </submittedName>
</protein>
<feature type="compositionally biased region" description="Basic and acidic residues" evidence="2">
    <location>
        <begin position="1061"/>
        <end position="1071"/>
    </location>
</feature>
<dbReference type="GO" id="GO:0016787">
    <property type="term" value="F:hydrolase activity"/>
    <property type="evidence" value="ECO:0007669"/>
    <property type="project" value="UniProtKB-KW"/>
</dbReference>
<feature type="region of interest" description="Disordered" evidence="2">
    <location>
        <begin position="1"/>
        <end position="25"/>
    </location>
</feature>
<name>A0A2V0NQW9_9CHLO</name>
<feature type="compositionally biased region" description="Pro residues" evidence="2">
    <location>
        <begin position="53"/>
        <end position="66"/>
    </location>
</feature>
<keyword evidence="6" id="KW-1185">Reference proteome</keyword>
<dbReference type="PROSITE" id="PS51194">
    <property type="entry name" value="HELICASE_CTER"/>
    <property type="match status" value="1"/>
</dbReference>
<dbReference type="GO" id="GO:0005524">
    <property type="term" value="F:ATP binding"/>
    <property type="evidence" value="ECO:0007669"/>
    <property type="project" value="InterPro"/>
</dbReference>
<dbReference type="InParanoid" id="A0A2V0NQW9"/>
<feature type="domain" description="Helicase C-terminal" evidence="4">
    <location>
        <begin position="607"/>
        <end position="763"/>
    </location>
</feature>
<feature type="region of interest" description="Disordered" evidence="2">
    <location>
        <begin position="1189"/>
        <end position="1210"/>
    </location>
</feature>
<proteinExistence type="predicted"/>
<feature type="compositionally biased region" description="Low complexity" evidence="2">
    <location>
        <begin position="939"/>
        <end position="950"/>
    </location>
</feature>
<feature type="region of interest" description="Disordered" evidence="2">
    <location>
        <begin position="40"/>
        <end position="73"/>
    </location>
</feature>
<dbReference type="InterPro" id="IPR049730">
    <property type="entry name" value="SNF2/RAD54-like_C"/>
</dbReference>
<comment type="caution">
    <text evidence="5">The sequence shown here is derived from an EMBL/GenBank/DDBJ whole genome shotgun (WGS) entry which is preliminary data.</text>
</comment>
<dbReference type="SMART" id="SM00487">
    <property type="entry name" value="DEXDc"/>
    <property type="match status" value="1"/>
</dbReference>
<evidence type="ECO:0000256" key="1">
    <source>
        <dbReference type="ARBA" id="ARBA00022801"/>
    </source>
</evidence>
<evidence type="ECO:0000259" key="4">
    <source>
        <dbReference type="PROSITE" id="PS51194"/>
    </source>
</evidence>
<reference evidence="5 6" key="1">
    <citation type="journal article" date="2018" name="Sci. Rep.">
        <title>Raphidocelis subcapitata (=Pseudokirchneriella subcapitata) provides an insight into genome evolution and environmental adaptations in the Sphaeropleales.</title>
        <authorList>
            <person name="Suzuki S."/>
            <person name="Yamaguchi H."/>
            <person name="Nakajima N."/>
            <person name="Kawachi M."/>
        </authorList>
    </citation>
    <scope>NUCLEOTIDE SEQUENCE [LARGE SCALE GENOMIC DNA]</scope>
    <source>
        <strain evidence="5 6">NIES-35</strain>
    </source>
</reference>
<feature type="compositionally biased region" description="Low complexity" evidence="2">
    <location>
        <begin position="967"/>
        <end position="1002"/>
    </location>
</feature>
<feature type="compositionally biased region" description="Low complexity" evidence="2">
    <location>
        <begin position="1"/>
        <end position="13"/>
    </location>
</feature>
<evidence type="ECO:0000256" key="2">
    <source>
        <dbReference type="SAM" id="MobiDB-lite"/>
    </source>
</evidence>
<dbReference type="PANTHER" id="PTHR10799">
    <property type="entry name" value="SNF2/RAD54 HELICASE FAMILY"/>
    <property type="match status" value="1"/>
</dbReference>
<feature type="compositionally biased region" description="Low complexity" evidence="2">
    <location>
        <begin position="1190"/>
        <end position="1210"/>
    </location>
</feature>
<feature type="compositionally biased region" description="Low complexity" evidence="2">
    <location>
        <begin position="912"/>
        <end position="929"/>
    </location>
</feature>
<evidence type="ECO:0000259" key="3">
    <source>
        <dbReference type="PROSITE" id="PS51192"/>
    </source>
</evidence>